<accession>A0ABQ2K9X5</accession>
<comment type="caution">
    <text evidence="5">The sequence shown here is derived from an EMBL/GenBank/DDBJ whole genome shotgun (WGS) entry which is preliminary data.</text>
</comment>
<evidence type="ECO:0000256" key="2">
    <source>
        <dbReference type="ARBA" id="ARBA00022884"/>
    </source>
</evidence>
<dbReference type="HAMAP" id="MF_00023">
    <property type="entry name" value="SmpB"/>
    <property type="match status" value="1"/>
</dbReference>
<keyword evidence="2 3" id="KW-0694">RNA-binding</keyword>
<dbReference type="Gene3D" id="2.40.280.10">
    <property type="match status" value="1"/>
</dbReference>
<protein>
    <recommendedName>
        <fullName evidence="3">SsrA-binding protein</fullName>
    </recommendedName>
    <alternativeName>
        <fullName evidence="3">Small protein B</fullName>
    </alternativeName>
</protein>
<evidence type="ECO:0000256" key="1">
    <source>
        <dbReference type="ARBA" id="ARBA00022490"/>
    </source>
</evidence>
<comment type="subcellular location">
    <subcellularLocation>
        <location evidence="3">Cytoplasm</location>
    </subcellularLocation>
    <text evidence="3">The tmRNA-SmpB complex associates with stalled 70S ribosomes.</text>
</comment>
<dbReference type="Pfam" id="PF01668">
    <property type="entry name" value="SmpB"/>
    <property type="match status" value="1"/>
</dbReference>
<feature type="compositionally biased region" description="Polar residues" evidence="4">
    <location>
        <begin position="1"/>
        <end position="10"/>
    </location>
</feature>
<reference evidence="6" key="1">
    <citation type="journal article" date="2019" name="Int. J. Syst. Evol. Microbiol.">
        <title>The Global Catalogue of Microorganisms (GCM) 10K type strain sequencing project: providing services to taxonomists for standard genome sequencing and annotation.</title>
        <authorList>
            <consortium name="The Broad Institute Genomics Platform"/>
            <consortium name="The Broad Institute Genome Sequencing Center for Infectious Disease"/>
            <person name="Wu L."/>
            <person name="Ma J."/>
        </authorList>
    </citation>
    <scope>NUCLEOTIDE SEQUENCE [LARGE SCALE GENOMIC DNA]</scope>
    <source>
        <strain evidence="6">CGMCC 4.7329</strain>
    </source>
</reference>
<dbReference type="Proteomes" id="UP000658127">
    <property type="component" value="Unassembled WGS sequence"/>
</dbReference>
<evidence type="ECO:0000256" key="4">
    <source>
        <dbReference type="SAM" id="MobiDB-lite"/>
    </source>
</evidence>
<dbReference type="EMBL" id="BMNE01000002">
    <property type="protein sequence ID" value="GGN77256.1"/>
    <property type="molecule type" value="Genomic_DNA"/>
</dbReference>
<name>A0ABQ2K9X5_9NOCA</name>
<dbReference type="CDD" id="cd09294">
    <property type="entry name" value="SmpB"/>
    <property type="match status" value="1"/>
</dbReference>
<dbReference type="InterPro" id="IPR000037">
    <property type="entry name" value="SsrA-bd_prot"/>
</dbReference>
<sequence length="210" mass="23812">MNCTPTCSTWRSRRPGSKSNATGRWPAPPNAPRAEGGRDHGINGWRGHLELTVMKEKGRKVIATNRRARHNYTILDTYEAGIALVGTEVKSLREGKASLVDAFATVDNGEVWLRGLHIPEFSHGTWTNHSPRRTRKLLLHKREIEHLVGKSREGNQTLVPLSMYFSDGKVKVELALAKGKQDYDKRQDLARRQAEREVTREIGRRVKGMR</sequence>
<dbReference type="InterPro" id="IPR020081">
    <property type="entry name" value="SsrA-bd_prot_CS"/>
</dbReference>
<dbReference type="InterPro" id="IPR023620">
    <property type="entry name" value="SmpB"/>
</dbReference>
<feature type="region of interest" description="Disordered" evidence="4">
    <location>
        <begin position="1"/>
        <end position="42"/>
    </location>
</feature>
<gene>
    <name evidence="3" type="primary">smpB</name>
    <name evidence="5" type="ORF">GCM10011610_23570</name>
</gene>
<evidence type="ECO:0000256" key="3">
    <source>
        <dbReference type="HAMAP-Rule" id="MF_00023"/>
    </source>
</evidence>
<organism evidence="5 6">
    <name type="scientific">Nocardia rhizosphaerihabitans</name>
    <dbReference type="NCBI Taxonomy" id="1691570"/>
    <lineage>
        <taxon>Bacteria</taxon>
        <taxon>Bacillati</taxon>
        <taxon>Actinomycetota</taxon>
        <taxon>Actinomycetes</taxon>
        <taxon>Mycobacteriales</taxon>
        <taxon>Nocardiaceae</taxon>
        <taxon>Nocardia</taxon>
    </lineage>
</organism>
<comment type="similarity">
    <text evidence="3">Belongs to the SmpB family.</text>
</comment>
<dbReference type="PANTHER" id="PTHR30308">
    <property type="entry name" value="TMRNA-BINDING COMPONENT OF TRANS-TRANSLATION TAGGING COMPLEX"/>
    <property type="match status" value="1"/>
</dbReference>
<dbReference type="PROSITE" id="PS01317">
    <property type="entry name" value="SSRP"/>
    <property type="match status" value="1"/>
</dbReference>
<keyword evidence="6" id="KW-1185">Reference proteome</keyword>
<proteinExistence type="inferred from homology"/>
<evidence type="ECO:0000313" key="5">
    <source>
        <dbReference type="EMBL" id="GGN77256.1"/>
    </source>
</evidence>
<dbReference type="PANTHER" id="PTHR30308:SF2">
    <property type="entry name" value="SSRA-BINDING PROTEIN"/>
    <property type="match status" value="1"/>
</dbReference>
<dbReference type="SUPFAM" id="SSF74982">
    <property type="entry name" value="Small protein B (SmpB)"/>
    <property type="match status" value="1"/>
</dbReference>
<comment type="function">
    <text evidence="3">Required for rescue of stalled ribosomes mediated by trans-translation. Binds to transfer-messenger RNA (tmRNA), required for stable association of tmRNA with ribosomes. tmRNA and SmpB together mimic tRNA shape, replacing the anticodon stem-loop with SmpB. tmRNA is encoded by the ssrA gene; the 2 termini fold to resemble tRNA(Ala) and it encodes a 'tag peptide', a short internal open reading frame. During trans-translation Ala-aminoacylated tmRNA acts like a tRNA, entering the A-site of stalled ribosomes, displacing the stalled mRNA. The ribosome then switches to translate the ORF on the tmRNA; the nascent peptide is terminated with the 'tag peptide' encoded by the tmRNA and targeted for degradation. The ribosome is freed to recommence translation, which seems to be the essential function of trans-translation.</text>
</comment>
<dbReference type="NCBIfam" id="TIGR00086">
    <property type="entry name" value="smpB"/>
    <property type="match status" value="1"/>
</dbReference>
<keyword evidence="1 3" id="KW-0963">Cytoplasm</keyword>
<dbReference type="NCBIfam" id="NF003843">
    <property type="entry name" value="PRK05422.1"/>
    <property type="match status" value="1"/>
</dbReference>
<evidence type="ECO:0000313" key="6">
    <source>
        <dbReference type="Proteomes" id="UP000658127"/>
    </source>
</evidence>